<organism evidence="1 2">
    <name type="scientific">Mycolicibacterium insubricum</name>
    <dbReference type="NCBI Taxonomy" id="444597"/>
    <lineage>
        <taxon>Bacteria</taxon>
        <taxon>Bacillati</taxon>
        <taxon>Actinomycetota</taxon>
        <taxon>Actinomycetes</taxon>
        <taxon>Mycobacteriales</taxon>
        <taxon>Mycobacteriaceae</taxon>
        <taxon>Mycolicibacterium</taxon>
    </lineage>
</organism>
<dbReference type="InterPro" id="IPR021729">
    <property type="entry name" value="DUF3298"/>
</dbReference>
<name>A0A1X0DKY9_9MYCO</name>
<sequence>MRTKNTVVATALFALVTGTGMATATAAPPKCSDIGGVQVANTCQVTDSGDGYTVNMAFPALYPNQKPVLEYVKQTRDGFLNLAKGSDSRTAPYTLESKATEYNSAIPPRGTQSVVLETFEWVGGAHPTTFYKAFNWDQGYRKAITIDTLFAEGTNPWPVILPLVQADVARQFGAGTAIPTDTGMDPNTYQNFAITNDSLLFFFDRGAVLPEVAGNFSVTIPRSAVDSMLA</sequence>
<dbReference type="RefSeq" id="WP_083029521.1">
    <property type="nucleotide sequence ID" value="NZ_AP022618.1"/>
</dbReference>
<dbReference type="AlphaFoldDB" id="A0A1X0DKY9"/>
<dbReference type="Gene3D" id="3.90.640.20">
    <property type="entry name" value="Heat-shock cognate protein, ATPase"/>
    <property type="match status" value="1"/>
</dbReference>
<dbReference type="Gene3D" id="3.30.565.40">
    <property type="entry name" value="Fervidobacterium nodosum Rt17-B1 like"/>
    <property type="match status" value="1"/>
</dbReference>
<dbReference type="NCBIfam" id="NF043047">
    <property type="entry name" value="EstaseRv3036c"/>
    <property type="match status" value="1"/>
</dbReference>
<dbReference type="InterPro" id="IPR037126">
    <property type="entry name" value="PdaC/RsiV-like_sf"/>
</dbReference>
<evidence type="ECO:0000313" key="2">
    <source>
        <dbReference type="Proteomes" id="UP000192801"/>
    </source>
</evidence>
<dbReference type="EMBL" id="MVHS01000006">
    <property type="protein sequence ID" value="ORA72822.1"/>
    <property type="molecule type" value="Genomic_DNA"/>
</dbReference>
<dbReference type="Pfam" id="PF11738">
    <property type="entry name" value="DUF3298"/>
    <property type="match status" value="1"/>
</dbReference>
<comment type="caution">
    <text evidence="1">The sequence shown here is derived from an EMBL/GenBank/DDBJ whole genome shotgun (WGS) entry which is preliminary data.</text>
</comment>
<gene>
    <name evidence="1" type="ORF">BST26_04290</name>
</gene>
<keyword evidence="2" id="KW-1185">Reference proteome</keyword>
<proteinExistence type="predicted"/>
<dbReference type="InterPro" id="IPR053421">
    <property type="entry name" value="Esterase_Immunogenic_RsiV"/>
</dbReference>
<dbReference type="STRING" id="444597.BST26_04290"/>
<protein>
    <submittedName>
        <fullName evidence="1">DUF3298 domain-containing protein</fullName>
    </submittedName>
</protein>
<dbReference type="Proteomes" id="UP000192801">
    <property type="component" value="Unassembled WGS sequence"/>
</dbReference>
<reference evidence="1 2" key="1">
    <citation type="submission" date="2016-12" db="EMBL/GenBank/DDBJ databases">
        <title>The new phylogeny of genus Mycobacterium.</title>
        <authorList>
            <person name="Tortoli E."/>
            <person name="Trovato A."/>
            <person name="Cirillo D.M."/>
        </authorList>
    </citation>
    <scope>NUCLEOTIDE SEQUENCE [LARGE SCALE GENOMIC DNA]</scope>
    <source>
        <strain evidence="1 2">DSM 45130</strain>
    </source>
</reference>
<evidence type="ECO:0000313" key="1">
    <source>
        <dbReference type="EMBL" id="ORA72822.1"/>
    </source>
</evidence>
<dbReference type="OrthoDB" id="4696640at2"/>
<accession>A0A1X0DKY9</accession>